<protein>
    <submittedName>
        <fullName evidence="1">Lanthionine synthetase C-like protein</fullName>
    </submittedName>
</protein>
<organism evidence="1 2">
    <name type="scientific">Bacteroides cellulosilyticus</name>
    <dbReference type="NCBI Taxonomy" id="246787"/>
    <lineage>
        <taxon>Bacteria</taxon>
        <taxon>Pseudomonadati</taxon>
        <taxon>Bacteroidota</taxon>
        <taxon>Bacteroidia</taxon>
        <taxon>Bacteroidales</taxon>
        <taxon>Bacteroidaceae</taxon>
        <taxon>Bacteroides</taxon>
    </lineage>
</organism>
<evidence type="ECO:0000313" key="1">
    <source>
        <dbReference type="EMBL" id="ALJ59731.1"/>
    </source>
</evidence>
<name>A0A0N7IFB4_9BACE</name>
<gene>
    <name evidence="1" type="ORF">BcellWH2_02492</name>
</gene>
<dbReference type="Proteomes" id="UP000061809">
    <property type="component" value="Chromosome"/>
</dbReference>
<dbReference type="SUPFAM" id="SSF158745">
    <property type="entry name" value="LanC-like"/>
    <property type="match status" value="1"/>
</dbReference>
<dbReference type="InterPro" id="IPR007822">
    <property type="entry name" value="LANC-like"/>
</dbReference>
<dbReference type="RefSeq" id="WP_029426154.1">
    <property type="nucleotide sequence ID" value="NZ_CP012801.1"/>
</dbReference>
<reference evidence="1 2" key="1">
    <citation type="journal article" date="2015" name="Science">
        <title>Genetic determinants of in vivo fitness and diet responsiveness in multiple human gut Bacteroides.</title>
        <authorList>
            <person name="Wu M."/>
            <person name="McNulty N.P."/>
            <person name="Rodionov D.A."/>
            <person name="Khoroshkin M.S."/>
            <person name="Griffin N.W."/>
            <person name="Cheng J."/>
            <person name="Latreille P."/>
            <person name="Kerstetter R.A."/>
            <person name="Terrapon N."/>
            <person name="Henrissat B."/>
            <person name="Osterman A.L."/>
            <person name="Gordon J.I."/>
        </authorList>
    </citation>
    <scope>NUCLEOTIDE SEQUENCE [LARGE SCALE GENOMIC DNA]</scope>
    <source>
        <strain evidence="1 2">WH2</strain>
    </source>
</reference>
<accession>A0A0N7IFB4</accession>
<dbReference type="GO" id="GO:0031179">
    <property type="term" value="P:peptide modification"/>
    <property type="evidence" value="ECO:0007669"/>
    <property type="project" value="InterPro"/>
</dbReference>
<dbReference type="KEGG" id="bcel:BcellWH2_02492"/>
<dbReference type="EMBL" id="CP012801">
    <property type="protein sequence ID" value="ALJ59731.1"/>
    <property type="molecule type" value="Genomic_DNA"/>
</dbReference>
<sequence>MNREEFKDHILKLDRIIMTLPLNILPIGLFDGKMGLCIYYFQKAQLQDDPKYRTYAEKLLNDIYALVSEITTIDFNIGISGIAWGIHYIAEKQFVTGNIDNALREVDDLLFRTIHSEWLRDEKKKRRDFLWLLFYYSDRLRTIKNKTEKRLAQQTVIQIINHIEDNFSDTAWEEPLHLDLESYELPLYLQLLSKFYFLDFYNYKIIKIWEGLANTTLSSMPVRHGNRLVLLSAIQETLKCVSMPQWKEHAELLKTNIDHKRIIEQEFLNKNITLRRGLSGYCLLLSLQQEELPSPLLKSRILEKIEQSEIWDGRFNPRLNAFTGSTGLVNGYAGVSLIYESLLKSTER</sequence>
<evidence type="ECO:0000313" key="2">
    <source>
        <dbReference type="Proteomes" id="UP000061809"/>
    </source>
</evidence>
<dbReference type="Gene3D" id="1.50.10.20">
    <property type="match status" value="1"/>
</dbReference>
<proteinExistence type="predicted"/>
<dbReference type="Pfam" id="PF05147">
    <property type="entry name" value="LANC_like"/>
    <property type="match status" value="1"/>
</dbReference>
<dbReference type="PATRIC" id="fig|246787.4.peg.2565"/>
<dbReference type="AlphaFoldDB" id="A0A0N7IFB4"/>